<keyword evidence="4" id="KW-1185">Reference proteome</keyword>
<feature type="transmembrane region" description="Helical" evidence="2">
    <location>
        <begin position="91"/>
        <end position="109"/>
    </location>
</feature>
<feature type="compositionally biased region" description="Basic residues" evidence="1">
    <location>
        <begin position="416"/>
        <end position="425"/>
    </location>
</feature>
<evidence type="ECO:0000313" key="4">
    <source>
        <dbReference type="Proteomes" id="UP000428333"/>
    </source>
</evidence>
<keyword evidence="2" id="KW-0812">Transmembrane</keyword>
<dbReference type="AlphaFoldDB" id="A0A6A4LIA9"/>
<dbReference type="PANTHER" id="PTHR31061:SF23">
    <property type="entry name" value="OS05G0155700 PROTEIN"/>
    <property type="match status" value="1"/>
</dbReference>
<feature type="region of interest" description="Disordered" evidence="1">
    <location>
        <begin position="383"/>
        <end position="402"/>
    </location>
</feature>
<protein>
    <submittedName>
        <fullName evidence="3">Uncharacterized protein</fullName>
    </submittedName>
</protein>
<gene>
    <name evidence="3" type="ORF">C3L33_07652</name>
</gene>
<dbReference type="PANTHER" id="PTHR31061">
    <property type="entry name" value="LD22376P"/>
    <property type="match status" value="1"/>
</dbReference>
<accession>A0A6A4LIA9</accession>
<keyword evidence="2" id="KW-1133">Transmembrane helix</keyword>
<feature type="region of interest" description="Disordered" evidence="1">
    <location>
        <begin position="416"/>
        <end position="448"/>
    </location>
</feature>
<feature type="region of interest" description="Disordered" evidence="1">
    <location>
        <begin position="1"/>
        <end position="56"/>
    </location>
</feature>
<comment type="caution">
    <text evidence="3">The sequence shown here is derived from an EMBL/GenBank/DDBJ whole genome shotgun (WGS) entry which is preliminary data.</text>
</comment>
<organism evidence="3 4">
    <name type="scientific">Rhododendron williamsianum</name>
    <dbReference type="NCBI Taxonomy" id="262921"/>
    <lineage>
        <taxon>Eukaryota</taxon>
        <taxon>Viridiplantae</taxon>
        <taxon>Streptophyta</taxon>
        <taxon>Embryophyta</taxon>
        <taxon>Tracheophyta</taxon>
        <taxon>Spermatophyta</taxon>
        <taxon>Magnoliopsida</taxon>
        <taxon>eudicotyledons</taxon>
        <taxon>Gunneridae</taxon>
        <taxon>Pentapetalae</taxon>
        <taxon>asterids</taxon>
        <taxon>Ericales</taxon>
        <taxon>Ericaceae</taxon>
        <taxon>Ericoideae</taxon>
        <taxon>Rhodoreae</taxon>
        <taxon>Rhododendron</taxon>
    </lineage>
</organism>
<dbReference type="EMBL" id="QEFC01001005">
    <property type="protein sequence ID" value="KAE9460396.1"/>
    <property type="molecule type" value="Genomic_DNA"/>
</dbReference>
<feature type="transmembrane region" description="Helical" evidence="2">
    <location>
        <begin position="195"/>
        <end position="216"/>
    </location>
</feature>
<dbReference type="OrthoDB" id="2149840at2759"/>
<feature type="transmembrane region" description="Helical" evidence="2">
    <location>
        <begin position="262"/>
        <end position="283"/>
    </location>
</feature>
<reference evidence="3 4" key="1">
    <citation type="journal article" date="2019" name="Genome Biol. Evol.">
        <title>The Rhododendron genome and chromosomal organization provide insight into shared whole-genome duplications across the heath family (Ericaceae).</title>
        <authorList>
            <person name="Soza V.L."/>
            <person name="Lindsley D."/>
            <person name="Waalkes A."/>
            <person name="Ramage E."/>
            <person name="Patwardhan R.P."/>
            <person name="Burton J.N."/>
            <person name="Adey A."/>
            <person name="Kumar A."/>
            <person name="Qiu R."/>
            <person name="Shendure J."/>
            <person name="Hall B."/>
        </authorList>
    </citation>
    <scope>NUCLEOTIDE SEQUENCE [LARGE SCALE GENOMIC DNA]</scope>
    <source>
        <strain evidence="3">RSF 1966-606</strain>
    </source>
</reference>
<feature type="transmembrane region" description="Helical" evidence="2">
    <location>
        <begin position="160"/>
        <end position="183"/>
    </location>
</feature>
<feature type="transmembrane region" description="Helical" evidence="2">
    <location>
        <begin position="121"/>
        <end position="140"/>
    </location>
</feature>
<dbReference type="Proteomes" id="UP000428333">
    <property type="component" value="Linkage Group LG04"/>
</dbReference>
<keyword evidence="2" id="KW-0472">Membrane</keyword>
<evidence type="ECO:0000313" key="3">
    <source>
        <dbReference type="EMBL" id="KAE9460396.1"/>
    </source>
</evidence>
<sequence length="448" mass="49125">MSSVVVVVADTDSDDPTPLLHDSSPYGDEEIAPSSSSNEPEPEPDGSSRPNSPVGSNQRLASLDVFRVDDAGGAFPSINHSPWFGVTLADFVMPFFLFGVGVSIGLVFKKVTNKQSATKKVILRTIKLFLLGVVLQGGYFHGRNDLSYGVDVRKLRWLGVLQRISIGYLFASVLEIWLVNNVAVDSALTFVKRYCIQWTGAFLLVSVYTSLLYGLYVPDWNYEVLSVNTSSSTSRYGSGTQIYALKRGFGQFSGVDYQRPDALVYSFVVLLQDFVVSVAYIQLQGDLAICFCMLFNASCFSEIAANMGSLDPACNAVGLVDRFILGVDHLYQHPVYRRTKECSVNSPDYGPLPQNSPEWCLAPFDPEGILRIDSIMELGNNSGSNQEYCTGRSSDKENSQSRLGRALVQRALFGSSRRRSGGRKFKGCDTKTSPSRLSRVSLAAEAES</sequence>
<evidence type="ECO:0000256" key="2">
    <source>
        <dbReference type="SAM" id="Phobius"/>
    </source>
</evidence>
<feature type="compositionally biased region" description="Polar residues" evidence="1">
    <location>
        <begin position="383"/>
        <end position="392"/>
    </location>
</feature>
<evidence type="ECO:0000256" key="1">
    <source>
        <dbReference type="SAM" id="MobiDB-lite"/>
    </source>
</evidence>
<feature type="compositionally biased region" description="Low complexity" evidence="1">
    <location>
        <begin position="1"/>
        <end position="10"/>
    </location>
</feature>
<name>A0A6A4LIA9_9ERIC</name>
<feature type="non-terminal residue" evidence="3">
    <location>
        <position position="1"/>
    </location>
</feature>
<proteinExistence type="predicted"/>